<gene>
    <name evidence="1" type="ORF">B296_00033845</name>
</gene>
<protein>
    <submittedName>
        <fullName evidence="1">Uncharacterized protein</fullName>
    </submittedName>
</protein>
<organism evidence="1 2">
    <name type="scientific">Ensete ventricosum</name>
    <name type="common">Abyssinian banana</name>
    <name type="synonym">Musa ensete</name>
    <dbReference type="NCBI Taxonomy" id="4639"/>
    <lineage>
        <taxon>Eukaryota</taxon>
        <taxon>Viridiplantae</taxon>
        <taxon>Streptophyta</taxon>
        <taxon>Embryophyta</taxon>
        <taxon>Tracheophyta</taxon>
        <taxon>Spermatophyta</taxon>
        <taxon>Magnoliopsida</taxon>
        <taxon>Liliopsida</taxon>
        <taxon>Zingiberales</taxon>
        <taxon>Musaceae</taxon>
        <taxon>Ensete</taxon>
    </lineage>
</organism>
<dbReference type="EMBL" id="AMZH03019839">
    <property type="protein sequence ID" value="RRT39838.1"/>
    <property type="molecule type" value="Genomic_DNA"/>
</dbReference>
<dbReference type="Pfam" id="PF14736">
    <property type="entry name" value="N_Asn_amidohyd"/>
    <property type="match status" value="1"/>
</dbReference>
<dbReference type="GO" id="GO:0006511">
    <property type="term" value="P:ubiquitin-dependent protein catabolic process"/>
    <property type="evidence" value="ECO:0007669"/>
    <property type="project" value="TreeGrafter"/>
</dbReference>
<dbReference type="GO" id="GO:0005634">
    <property type="term" value="C:nucleus"/>
    <property type="evidence" value="ECO:0007669"/>
    <property type="project" value="TreeGrafter"/>
</dbReference>
<dbReference type="PANTHER" id="PTHR12498:SF0">
    <property type="entry name" value="PROTEIN N-TERMINAL ASPARAGINE AMIDOHYDROLASE"/>
    <property type="match status" value="1"/>
</dbReference>
<dbReference type="InterPro" id="IPR026750">
    <property type="entry name" value="NTAN1"/>
</dbReference>
<accession>A0A426XJZ0</accession>
<evidence type="ECO:0000313" key="1">
    <source>
        <dbReference type="EMBL" id="RRT39838.1"/>
    </source>
</evidence>
<comment type="caution">
    <text evidence="1">The sequence shown here is derived from an EMBL/GenBank/DDBJ whole genome shotgun (WGS) entry which is preliminary data.</text>
</comment>
<sequence length="189" mass="21489">MIFVDGVPFSTSQSQVDPYSVFFKLYQKKESIDLLRLSSFQMVRGREILAALLDHPVVLSSSDHLKGTPEKKVSSAERPPLGRLVYVFQREYATVDPALVQVDTSSNSIMPASFDRSSRGPDEIVRRIRVSLSSDDSNWKGRMSDWKYYASSLQQLSDSEFLLRCSTSPYAEAPDFVESERRFVFNDLL</sequence>
<dbReference type="GO" id="GO:0008418">
    <property type="term" value="F:protein-N-terminal asparagine amidohydrolase activity"/>
    <property type="evidence" value="ECO:0007669"/>
    <property type="project" value="InterPro"/>
</dbReference>
<dbReference type="PANTHER" id="PTHR12498">
    <property type="entry name" value="N-TERMINAL ASPARAGINE AMIDOHYDROLASE"/>
    <property type="match status" value="1"/>
</dbReference>
<name>A0A426XJZ0_ENSVE</name>
<reference evidence="1 2" key="1">
    <citation type="journal article" date="2014" name="Agronomy (Basel)">
        <title>A Draft Genome Sequence for Ensete ventricosum, the Drought-Tolerant Tree Against Hunger.</title>
        <authorList>
            <person name="Harrison J."/>
            <person name="Moore K.A."/>
            <person name="Paszkiewicz K."/>
            <person name="Jones T."/>
            <person name="Grant M."/>
            <person name="Ambacheew D."/>
            <person name="Muzemil S."/>
            <person name="Studholme D.J."/>
        </authorList>
    </citation>
    <scope>NUCLEOTIDE SEQUENCE [LARGE SCALE GENOMIC DNA]</scope>
</reference>
<dbReference type="Proteomes" id="UP000287651">
    <property type="component" value="Unassembled WGS sequence"/>
</dbReference>
<proteinExistence type="predicted"/>
<dbReference type="AlphaFoldDB" id="A0A426XJZ0"/>
<evidence type="ECO:0000313" key="2">
    <source>
        <dbReference type="Proteomes" id="UP000287651"/>
    </source>
</evidence>